<feature type="region of interest" description="Disordered" evidence="1">
    <location>
        <begin position="389"/>
        <end position="412"/>
    </location>
</feature>
<reference evidence="2 3" key="1">
    <citation type="submission" date="2011-08" db="EMBL/GenBank/DDBJ databases">
        <title>The Genome Sequence of Plasmodium vivax Mauritania I.</title>
        <authorList>
            <consortium name="The Broad Institute Genome Sequencing Platform"/>
            <consortium name="The Broad Institute Genome Sequencing Center for Infectious Disease"/>
            <person name="Neafsey D."/>
            <person name="Carlton J."/>
            <person name="Barnwell J."/>
            <person name="Collins W."/>
            <person name="Escalante A."/>
            <person name="Mullikin J."/>
            <person name="Saul A."/>
            <person name="Guigo R."/>
            <person name="Camara F."/>
            <person name="Young S.K."/>
            <person name="Zeng Q."/>
            <person name="Gargeya S."/>
            <person name="Fitzgerald M."/>
            <person name="Haas B."/>
            <person name="Abouelleil A."/>
            <person name="Alvarado L."/>
            <person name="Arachchi H.M."/>
            <person name="Berlin A."/>
            <person name="Brown A."/>
            <person name="Chapman S.B."/>
            <person name="Chen Z."/>
            <person name="Dunbar C."/>
            <person name="Freedman E."/>
            <person name="Gearin G."/>
            <person name="Gellesch M."/>
            <person name="Goldberg J."/>
            <person name="Griggs A."/>
            <person name="Gujja S."/>
            <person name="Heiman D."/>
            <person name="Howarth C."/>
            <person name="Larson L."/>
            <person name="Lui A."/>
            <person name="MacDonald P.J.P."/>
            <person name="Montmayeur A."/>
            <person name="Murphy C."/>
            <person name="Neiman D."/>
            <person name="Pearson M."/>
            <person name="Priest M."/>
            <person name="Roberts A."/>
            <person name="Saif S."/>
            <person name="Shea T."/>
            <person name="Shenoy N."/>
            <person name="Sisk P."/>
            <person name="Stolte C."/>
            <person name="Sykes S."/>
            <person name="Wortman J."/>
            <person name="Nusbaum C."/>
            <person name="Birren B."/>
        </authorList>
    </citation>
    <scope>NUCLEOTIDE SEQUENCE [LARGE SCALE GENOMIC DNA]</scope>
    <source>
        <strain evidence="2 3">Mauritania I</strain>
    </source>
</reference>
<dbReference type="Proteomes" id="UP000053776">
    <property type="component" value="Unassembled WGS sequence"/>
</dbReference>
<dbReference type="EMBL" id="KQ235026">
    <property type="protein sequence ID" value="KMZ94278.1"/>
    <property type="molecule type" value="Genomic_DNA"/>
</dbReference>
<feature type="compositionally biased region" description="Basic residues" evidence="1">
    <location>
        <begin position="182"/>
        <end position="192"/>
    </location>
</feature>
<evidence type="ECO:0000313" key="3">
    <source>
        <dbReference type="Proteomes" id="UP000053776"/>
    </source>
</evidence>
<dbReference type="OrthoDB" id="385216at2759"/>
<feature type="compositionally biased region" description="Basic and acidic residues" evidence="1">
    <location>
        <begin position="283"/>
        <end position="302"/>
    </location>
</feature>
<feature type="region of interest" description="Disordered" evidence="1">
    <location>
        <begin position="158"/>
        <end position="347"/>
    </location>
</feature>
<accession>A0A0J9W286</accession>
<proteinExistence type="predicted"/>
<evidence type="ECO:0000256" key="1">
    <source>
        <dbReference type="SAM" id="MobiDB-lite"/>
    </source>
</evidence>
<gene>
    <name evidence="2" type="ORF">PVMG_02504</name>
</gene>
<dbReference type="AlphaFoldDB" id="A0A0J9W286"/>
<feature type="region of interest" description="Disordered" evidence="1">
    <location>
        <begin position="55"/>
        <end position="96"/>
    </location>
</feature>
<protein>
    <submittedName>
        <fullName evidence="2">Uncharacterized protein</fullName>
    </submittedName>
</protein>
<sequence length="412" mass="45109">MAPPKMANRMTPPTFMTQRKYLQLISMAKKLDACKSELLRYRRGEKTAAVAATPGAVDGHTGLPLAGQNNPTNMERRPPKGERDAARGKRNSLKSVASEPIIRTTKRSVTPQMGRKKRHSDPTPLAKSFAIEETPGAQKMKDEGGLPRRQLAKAATVGEYKAKKKKKKKLQNTTQVFPHPKGTQKSRKKKKSFSTLPKMEISKRENDEYTFRSPHSADDQTVPAQVEAKLNLMPPVHTSRVREDPPDMPSMLSKLTEKKKSIHLPTHGAKKPLSKQSKSAKTLGEEGHPGNATNKRENESATKKGAPLSKGGDISRRKLRSVSRCTAQSAKGTRPQVSPSRGSLRKGVSPKAVLLTVLLTALLTAHRADLRGLFHLVLLSELPPCGVPSGRDKTSALTIIKKERSKGPTGKP</sequence>
<feature type="compositionally biased region" description="Basic and acidic residues" evidence="1">
    <location>
        <begin position="390"/>
        <end position="406"/>
    </location>
</feature>
<feature type="compositionally biased region" description="Basic and acidic residues" evidence="1">
    <location>
        <begin position="200"/>
        <end position="218"/>
    </location>
</feature>
<organism evidence="2 3">
    <name type="scientific">Plasmodium vivax Mauritania I</name>
    <dbReference type="NCBI Taxonomy" id="1035515"/>
    <lineage>
        <taxon>Eukaryota</taxon>
        <taxon>Sar</taxon>
        <taxon>Alveolata</taxon>
        <taxon>Apicomplexa</taxon>
        <taxon>Aconoidasida</taxon>
        <taxon>Haemosporida</taxon>
        <taxon>Plasmodiidae</taxon>
        <taxon>Plasmodium</taxon>
        <taxon>Plasmodium (Plasmodium)</taxon>
    </lineage>
</organism>
<feature type="compositionally biased region" description="Basic and acidic residues" evidence="1">
    <location>
        <begin position="74"/>
        <end position="87"/>
    </location>
</feature>
<name>A0A0J9W286_PLAVI</name>
<feature type="compositionally biased region" description="Polar residues" evidence="1">
    <location>
        <begin position="323"/>
        <end position="341"/>
    </location>
</feature>
<evidence type="ECO:0000313" key="2">
    <source>
        <dbReference type="EMBL" id="KMZ94278.1"/>
    </source>
</evidence>